<protein>
    <submittedName>
        <fullName evidence="2">GTP-binding protein</fullName>
    </submittedName>
</protein>
<feature type="domain" description="AAA+ ATPase" evidence="1">
    <location>
        <begin position="22"/>
        <end position="193"/>
    </location>
</feature>
<dbReference type="InterPro" id="IPR027417">
    <property type="entry name" value="P-loop_NTPase"/>
</dbReference>
<dbReference type="GO" id="GO:0005737">
    <property type="term" value="C:cytoplasm"/>
    <property type="evidence" value="ECO:0007669"/>
    <property type="project" value="TreeGrafter"/>
</dbReference>
<dbReference type="GO" id="GO:0005525">
    <property type="term" value="F:GTP binding"/>
    <property type="evidence" value="ECO:0007669"/>
    <property type="project" value="InterPro"/>
</dbReference>
<dbReference type="GO" id="GO:0030488">
    <property type="term" value="P:tRNA methylation"/>
    <property type="evidence" value="ECO:0007669"/>
    <property type="project" value="TreeGrafter"/>
</dbReference>
<dbReference type="AlphaFoldDB" id="A0A520KTH0"/>
<name>A0A520KTH0_METT2</name>
<gene>
    <name evidence="2" type="ORF">EF806_00290</name>
</gene>
<accession>A0A520KTH0</accession>
<dbReference type="InterPro" id="IPR005225">
    <property type="entry name" value="Small_GTP-bd"/>
</dbReference>
<reference evidence="2 3" key="1">
    <citation type="journal article" date="2019" name="Nat. Microbiol.">
        <title>Wide diversity of methane and short-chain alkane metabolisms in uncultured archaea.</title>
        <authorList>
            <person name="Borrel G."/>
            <person name="Adam P.S."/>
            <person name="McKay L.J."/>
            <person name="Chen L.X."/>
            <person name="Sierra-Garcia I.N."/>
            <person name="Sieber C.M."/>
            <person name="Letourneur Q."/>
            <person name="Ghozlane A."/>
            <person name="Andersen G.L."/>
            <person name="Li W.J."/>
            <person name="Hallam S.J."/>
            <person name="Muyzer G."/>
            <person name="de Oliveira V.M."/>
            <person name="Inskeep W.P."/>
            <person name="Banfield J.F."/>
            <person name="Gribaldo S."/>
        </authorList>
    </citation>
    <scope>NUCLEOTIDE SEQUENCE [LARGE SCALE GENOMIC DNA]</scope>
    <source>
        <strain evidence="2">NM1a</strain>
    </source>
</reference>
<dbReference type="PANTHER" id="PTHR42714:SF6">
    <property type="entry name" value="TRANSLATION INITIATION FACTOR IF-2"/>
    <property type="match status" value="1"/>
</dbReference>
<organism evidence="2 3">
    <name type="scientific">Methanoliparum thermophilum</name>
    <dbReference type="NCBI Taxonomy" id="2491083"/>
    <lineage>
        <taxon>Archaea</taxon>
        <taxon>Methanobacteriati</taxon>
        <taxon>Methanobacteriota</taxon>
        <taxon>Candidatus Methanoliparia</taxon>
        <taxon>Candidatus Methanoliparales</taxon>
        <taxon>Candidatus Methanoliparaceae</taxon>
        <taxon>Candidatus Methanoliparum</taxon>
    </lineage>
</organism>
<comment type="caution">
    <text evidence="2">The sequence shown here is derived from an EMBL/GenBank/DDBJ whole genome shotgun (WGS) entry which is preliminary data.</text>
</comment>
<dbReference type="SMART" id="SM00382">
    <property type="entry name" value="AAA"/>
    <property type="match status" value="1"/>
</dbReference>
<dbReference type="Gene3D" id="3.40.50.300">
    <property type="entry name" value="P-loop containing nucleotide triphosphate hydrolases"/>
    <property type="match status" value="1"/>
</dbReference>
<dbReference type="SUPFAM" id="SSF52540">
    <property type="entry name" value="P-loop containing nucleoside triphosphate hydrolases"/>
    <property type="match status" value="1"/>
</dbReference>
<dbReference type="Proteomes" id="UP000317158">
    <property type="component" value="Unassembled WGS sequence"/>
</dbReference>
<evidence type="ECO:0000259" key="1">
    <source>
        <dbReference type="SMART" id="SM00382"/>
    </source>
</evidence>
<evidence type="ECO:0000313" key="2">
    <source>
        <dbReference type="EMBL" id="RZN65375.1"/>
    </source>
</evidence>
<dbReference type="CDD" id="cd00880">
    <property type="entry name" value="Era_like"/>
    <property type="match status" value="1"/>
</dbReference>
<dbReference type="GO" id="GO:0002098">
    <property type="term" value="P:tRNA wobble uridine modification"/>
    <property type="evidence" value="ECO:0007669"/>
    <property type="project" value="TreeGrafter"/>
</dbReference>
<dbReference type="PANTHER" id="PTHR42714">
    <property type="entry name" value="TRNA MODIFICATION GTPASE GTPBP3"/>
    <property type="match status" value="1"/>
</dbReference>
<evidence type="ECO:0000313" key="3">
    <source>
        <dbReference type="Proteomes" id="UP000317158"/>
    </source>
</evidence>
<proteinExistence type="predicted"/>
<dbReference type="EMBL" id="RXIF01000002">
    <property type="protein sequence ID" value="RZN65375.1"/>
    <property type="molecule type" value="Genomic_DNA"/>
</dbReference>
<dbReference type="PRINTS" id="PR00449">
    <property type="entry name" value="RASTRNSFRMNG"/>
</dbReference>
<dbReference type="InterPro" id="IPR003593">
    <property type="entry name" value="AAA+_ATPase"/>
</dbReference>
<dbReference type="NCBIfam" id="TIGR00231">
    <property type="entry name" value="small_GTP"/>
    <property type="match status" value="1"/>
</dbReference>
<dbReference type="Pfam" id="PF01926">
    <property type="entry name" value="MMR_HSR1"/>
    <property type="match status" value="1"/>
</dbReference>
<sequence>MNAWLSVRERFWSFINKIFGKKKVKIGLYGPPNVGKTTLANKIIKDWTGEELNGISNIPHETRRVLRKKDITINADRSSLKLDIVDTPGLATKLDYHDFLKYDLSEDEAKNRAKEAAEGVIEAIRWLDDLDGVLLIMDSTENPYTQVNITIIGNIEARKLPLLIVANKIDLSDAKPSKIMEAFPQHTVIPISALKGENIEMLYKSIYNHFR</sequence>
<dbReference type="InterPro" id="IPR006073">
    <property type="entry name" value="GTP-bd"/>
</dbReference>